<reference evidence="2 3" key="1">
    <citation type="submission" date="2019-11" db="EMBL/GenBank/DDBJ databases">
        <title>Whole genome sequence of Oryza granulata.</title>
        <authorList>
            <person name="Li W."/>
        </authorList>
    </citation>
    <scope>NUCLEOTIDE SEQUENCE [LARGE SCALE GENOMIC DNA]</scope>
    <source>
        <strain evidence="3">cv. Menghai</strain>
        <tissue evidence="2">Leaf</tissue>
    </source>
</reference>
<evidence type="ECO:0000313" key="3">
    <source>
        <dbReference type="Proteomes" id="UP000479710"/>
    </source>
</evidence>
<protein>
    <submittedName>
        <fullName evidence="2">Uncharacterized protein</fullName>
    </submittedName>
</protein>
<comment type="caution">
    <text evidence="2">The sequence shown here is derived from an EMBL/GenBank/DDBJ whole genome shotgun (WGS) entry which is preliminary data.</text>
</comment>
<organism evidence="2 3">
    <name type="scientific">Oryza meyeriana var. granulata</name>
    <dbReference type="NCBI Taxonomy" id="110450"/>
    <lineage>
        <taxon>Eukaryota</taxon>
        <taxon>Viridiplantae</taxon>
        <taxon>Streptophyta</taxon>
        <taxon>Embryophyta</taxon>
        <taxon>Tracheophyta</taxon>
        <taxon>Spermatophyta</taxon>
        <taxon>Magnoliopsida</taxon>
        <taxon>Liliopsida</taxon>
        <taxon>Poales</taxon>
        <taxon>Poaceae</taxon>
        <taxon>BOP clade</taxon>
        <taxon>Oryzoideae</taxon>
        <taxon>Oryzeae</taxon>
        <taxon>Oryzinae</taxon>
        <taxon>Oryza</taxon>
        <taxon>Oryza meyeriana</taxon>
    </lineage>
</organism>
<proteinExistence type="predicted"/>
<evidence type="ECO:0000313" key="2">
    <source>
        <dbReference type="EMBL" id="KAF0933833.1"/>
    </source>
</evidence>
<evidence type="ECO:0000256" key="1">
    <source>
        <dbReference type="SAM" id="MobiDB-lite"/>
    </source>
</evidence>
<name>A0A6G1FAI0_9ORYZ</name>
<dbReference type="Proteomes" id="UP000479710">
    <property type="component" value="Unassembled WGS sequence"/>
</dbReference>
<gene>
    <name evidence="2" type="ORF">E2562_019288</name>
</gene>
<keyword evidence="3" id="KW-1185">Reference proteome</keyword>
<sequence length="86" mass="8910">MASKGGNHGERRRASRGSGRASVLGLVGEEKKKAGRRGSLGKRQTAVVRIGLRFDLGAEAELGVGTVGSGVTTARDRRRGPGILKA</sequence>
<dbReference type="AlphaFoldDB" id="A0A6G1FAI0"/>
<feature type="region of interest" description="Disordered" evidence="1">
    <location>
        <begin position="1"/>
        <end position="42"/>
    </location>
</feature>
<accession>A0A6G1FAI0</accession>
<dbReference type="EMBL" id="SPHZ02000001">
    <property type="protein sequence ID" value="KAF0933833.1"/>
    <property type="molecule type" value="Genomic_DNA"/>
</dbReference>